<dbReference type="Gene3D" id="3.40.830.10">
    <property type="entry name" value="LigB-like"/>
    <property type="match status" value="1"/>
</dbReference>
<keyword evidence="2" id="KW-1185">Reference proteome</keyword>
<accession>A0A438AYI2</accession>
<dbReference type="AlphaFoldDB" id="A0A438AYI2"/>
<organism evidence="1 2">
    <name type="scientific">Rhodococcus spongiicola</name>
    <dbReference type="NCBI Taxonomy" id="2487352"/>
    <lineage>
        <taxon>Bacteria</taxon>
        <taxon>Bacillati</taxon>
        <taxon>Actinomycetota</taxon>
        <taxon>Actinomycetes</taxon>
        <taxon>Mycobacteriales</taxon>
        <taxon>Nocardiaceae</taxon>
        <taxon>Rhodococcus</taxon>
    </lineage>
</organism>
<dbReference type="Proteomes" id="UP000284333">
    <property type="component" value="Unassembled WGS sequence"/>
</dbReference>
<dbReference type="OrthoDB" id="4543339at2"/>
<evidence type="ECO:0000313" key="2">
    <source>
        <dbReference type="Proteomes" id="UP000284333"/>
    </source>
</evidence>
<reference evidence="1 2" key="1">
    <citation type="submission" date="2018-11" db="EMBL/GenBank/DDBJ databases">
        <title>Rhodococcus spongicola sp. nov. and Rhodococcus xishaensis sp. nov. from marine sponges.</title>
        <authorList>
            <person name="Li L."/>
            <person name="Lin H.W."/>
        </authorList>
    </citation>
    <scope>NUCLEOTIDE SEQUENCE [LARGE SCALE GENOMIC DNA]</scope>
    <source>
        <strain evidence="1 2">LHW50502</strain>
    </source>
</reference>
<dbReference type="EMBL" id="RKLN01000003">
    <property type="protein sequence ID" value="RVW03757.1"/>
    <property type="molecule type" value="Genomic_DNA"/>
</dbReference>
<protein>
    <submittedName>
        <fullName evidence="1">Uncharacterized protein</fullName>
    </submittedName>
</protein>
<name>A0A438AYI2_9NOCA</name>
<dbReference type="RefSeq" id="WP_127947135.1">
    <property type="nucleotide sequence ID" value="NZ_RKLN01000003.1"/>
</dbReference>
<proteinExistence type="predicted"/>
<sequence>MLTAAAFVPSPPLLVPQLAGDAARETDQLRRSALAVSSRLGESCSEWTAIGVAESGLPFVAEVGPESSGTFAGFGVDVRVSLSPDASGTDVDPSMPLAALIAAWLRGQAAPASQIRVRLLAPDTPAEECAQLGAALRRELDARRSPQALLVVADGANTLTEKAPGAFDPRSEQVQASLDTALAEGDCGALDRLDAALCGSIGLVGRAAWQTLSAVFGGQAGGPRKSESLYVGAPYGVGYHVGMWLP</sequence>
<gene>
    <name evidence="1" type="ORF">EF834_10570</name>
</gene>
<evidence type="ECO:0000313" key="1">
    <source>
        <dbReference type="EMBL" id="RVW03757.1"/>
    </source>
</evidence>
<comment type="caution">
    <text evidence="1">The sequence shown here is derived from an EMBL/GenBank/DDBJ whole genome shotgun (WGS) entry which is preliminary data.</text>
</comment>